<dbReference type="EMBL" id="CP081966">
    <property type="protein sequence ID" value="QZP29644.1"/>
    <property type="molecule type" value="Genomic_DNA"/>
</dbReference>
<protein>
    <submittedName>
        <fullName evidence="1">Hemagglutinin repeat-containing protein</fullName>
    </submittedName>
</protein>
<dbReference type="InterPro" id="IPR025157">
    <property type="entry name" value="Hemagglutinin_rpt"/>
</dbReference>
<accession>A0ABX9BAS7</accession>
<dbReference type="Proteomes" id="UP000825591">
    <property type="component" value="Chromosome"/>
</dbReference>
<sequence>MYFPCSNFGPGSHAGAVKIRVGKINLSPLLGRDIDIAAVNDINIRSAQNDSNSQNTRHNGGGEAGLAFGEGKVGFYASVDIGKGDLKREAEQQQQAFLYAGDQLKFSSGKDTTIAGAQMRGDEVIGRVGGDLKVASVADTGKVEGKEFDLSATVSVGVGASVSGSVGYGQTTGKTNWVQDQTRITAGNKVDIRTEHHTQLDGALIAAENGNLKLDTGTLGYSDIAGKDKEHGYYLNVGGSWSQTSGGKSETHGNLSGWEYEKDREQIVRATVWRKRGQIYFSCSSFDPVVEKGSNSHAGQVESRV</sequence>
<proteinExistence type="predicted"/>
<name>A0ABX9BAS7_9PSED</name>
<reference evidence="1 2" key="1">
    <citation type="submission" date="2021-08" db="EMBL/GenBank/DDBJ databases">
        <title>Bactericidal Effect of Pseudomonas oryziphila sp. nov., a novel Pseudomonas Species Against Xanthomonas oryzae Reduces Disease Severity of Bacterial Leaf Streak of Rice.</title>
        <authorList>
            <person name="Yang R."/>
            <person name="Li S."/>
            <person name="Li Y."/>
            <person name="Yan Y."/>
            <person name="Fang Y."/>
            <person name="Zou L."/>
            <person name="Chen G."/>
        </authorList>
    </citation>
    <scope>NUCLEOTIDE SEQUENCE [LARGE SCALE GENOMIC DNA]</scope>
    <source>
        <strain evidence="1 2">DSM 17497</strain>
    </source>
</reference>
<organism evidence="1 2">
    <name type="scientific">Pseudomonas mosselii</name>
    <dbReference type="NCBI Taxonomy" id="78327"/>
    <lineage>
        <taxon>Bacteria</taxon>
        <taxon>Pseudomonadati</taxon>
        <taxon>Pseudomonadota</taxon>
        <taxon>Gammaproteobacteria</taxon>
        <taxon>Pseudomonadales</taxon>
        <taxon>Pseudomonadaceae</taxon>
        <taxon>Pseudomonas</taxon>
    </lineage>
</organism>
<evidence type="ECO:0000313" key="1">
    <source>
        <dbReference type="EMBL" id="QZP29644.1"/>
    </source>
</evidence>
<gene>
    <name evidence="1" type="ORF">K5H97_21105</name>
</gene>
<dbReference type="Pfam" id="PF13332">
    <property type="entry name" value="Fil_haemagg_2"/>
    <property type="match status" value="2"/>
</dbReference>
<keyword evidence="2" id="KW-1185">Reference proteome</keyword>
<evidence type="ECO:0000313" key="2">
    <source>
        <dbReference type="Proteomes" id="UP000825591"/>
    </source>
</evidence>